<dbReference type="PROSITE" id="PS50983">
    <property type="entry name" value="FE_B12_PBP"/>
    <property type="match status" value="1"/>
</dbReference>
<keyword evidence="3" id="KW-1185">Reference proteome</keyword>
<dbReference type="Gene3D" id="3.40.50.1980">
    <property type="entry name" value="Nitrogenase molybdenum iron protein domain"/>
    <property type="match status" value="2"/>
</dbReference>
<evidence type="ECO:0000313" key="2">
    <source>
        <dbReference type="EMBL" id="MFC0410177.1"/>
    </source>
</evidence>
<feature type="domain" description="Fe/B12 periplasmic-binding" evidence="1">
    <location>
        <begin position="16"/>
        <end position="326"/>
    </location>
</feature>
<evidence type="ECO:0000313" key="3">
    <source>
        <dbReference type="Proteomes" id="UP001589865"/>
    </source>
</evidence>
<protein>
    <submittedName>
        <fullName evidence="2">ABC transporter substrate-binding protein</fullName>
    </submittedName>
</protein>
<evidence type="ECO:0000259" key="1">
    <source>
        <dbReference type="PROSITE" id="PS50983"/>
    </source>
</evidence>
<dbReference type="InterPro" id="IPR002491">
    <property type="entry name" value="ABC_transptr_periplasmic_BD"/>
</dbReference>
<sequence>MRDVLGRSVTIARPPRAVLLAEGFQLLALAVAHPDPVPLLVGRGGDLRRLDAALDNGFRQRFPALAKVPEITSAVGQGFSLERALSLLPDLVILSAWQMNAAEMRGNVEQLDKAGIRVVVADTFLRPLDELVPSVRLLGQVFGQEARAEAFAGFHEARRQAVLDRLRAAPAAEAPAALLTAFPGRWNCCWVAGRDGAGEALTLLGARNVGLPFLPGPSGAQLSLEQVLTAAPDIFIGTGARLDDQGGSGGGDSGGGEGLQLGTGVGAAEARDSLRHLLEQPGYRSLPEAARRRACGLWNPVFGSPVAIAAIEAMARWLHPTLFADLDPAATLAEINRRFTPVPFDGTYWTELPAG</sequence>
<dbReference type="Pfam" id="PF01497">
    <property type="entry name" value="Peripla_BP_2"/>
    <property type="match status" value="1"/>
</dbReference>
<dbReference type="PANTHER" id="PTHR30535">
    <property type="entry name" value="VITAMIN B12-BINDING PROTEIN"/>
    <property type="match status" value="1"/>
</dbReference>
<dbReference type="EMBL" id="JBHLUN010000013">
    <property type="protein sequence ID" value="MFC0410177.1"/>
    <property type="molecule type" value="Genomic_DNA"/>
</dbReference>
<accession>A0ABV6JY02</accession>
<dbReference type="PANTHER" id="PTHR30535:SF34">
    <property type="entry name" value="MOLYBDATE-BINDING PROTEIN MOLA"/>
    <property type="match status" value="1"/>
</dbReference>
<reference evidence="2 3" key="1">
    <citation type="submission" date="2024-09" db="EMBL/GenBank/DDBJ databases">
        <authorList>
            <person name="Sun Q."/>
            <person name="Mori K."/>
        </authorList>
    </citation>
    <scope>NUCLEOTIDE SEQUENCE [LARGE SCALE GENOMIC DNA]</scope>
    <source>
        <strain evidence="2 3">TBRC 5777</strain>
    </source>
</reference>
<dbReference type="Proteomes" id="UP001589865">
    <property type="component" value="Unassembled WGS sequence"/>
</dbReference>
<proteinExistence type="predicted"/>
<gene>
    <name evidence="2" type="ORF">ACFFGY_18135</name>
</gene>
<dbReference type="SUPFAM" id="SSF53807">
    <property type="entry name" value="Helical backbone' metal receptor"/>
    <property type="match status" value="1"/>
</dbReference>
<dbReference type="RefSeq" id="WP_377045929.1">
    <property type="nucleotide sequence ID" value="NZ_JBHLUN010000013.1"/>
</dbReference>
<dbReference type="InterPro" id="IPR050902">
    <property type="entry name" value="ABC_Transporter_SBP"/>
</dbReference>
<comment type="caution">
    <text evidence="2">The sequence shown here is derived from an EMBL/GenBank/DDBJ whole genome shotgun (WGS) entry which is preliminary data.</text>
</comment>
<organism evidence="2 3">
    <name type="scientific">Roseomonas elaeocarpi</name>
    <dbReference type="NCBI Taxonomy" id="907779"/>
    <lineage>
        <taxon>Bacteria</taxon>
        <taxon>Pseudomonadati</taxon>
        <taxon>Pseudomonadota</taxon>
        <taxon>Alphaproteobacteria</taxon>
        <taxon>Acetobacterales</taxon>
        <taxon>Roseomonadaceae</taxon>
        <taxon>Roseomonas</taxon>
    </lineage>
</organism>
<name>A0ABV6JY02_9PROT</name>